<proteinExistence type="inferred from homology"/>
<dbReference type="AlphaFoldDB" id="A0A6P9AFR8"/>
<evidence type="ECO:0000256" key="8">
    <source>
        <dbReference type="ARBA" id="ARBA00023065"/>
    </source>
</evidence>
<dbReference type="InterPro" id="IPR001873">
    <property type="entry name" value="ENaC"/>
</dbReference>
<evidence type="ECO:0000256" key="14">
    <source>
        <dbReference type="SAM" id="Phobius"/>
    </source>
</evidence>
<keyword evidence="8 12" id="KW-0406">Ion transport</keyword>
<evidence type="ECO:0000256" key="6">
    <source>
        <dbReference type="ARBA" id="ARBA00022989"/>
    </source>
</evidence>
<keyword evidence="5 12" id="KW-0812">Transmembrane</keyword>
<keyword evidence="3 12" id="KW-0813">Transport</keyword>
<dbReference type="KEGG" id="tpal:117654124"/>
<keyword evidence="7" id="KW-0915">Sodium</keyword>
<comment type="similarity">
    <text evidence="2 12">Belongs to the amiloride-sensitive sodium channel (TC 1.A.6) family.</text>
</comment>
<organism evidence="16">
    <name type="scientific">Thrips palmi</name>
    <name type="common">Melon thrips</name>
    <dbReference type="NCBI Taxonomy" id="161013"/>
    <lineage>
        <taxon>Eukaryota</taxon>
        <taxon>Metazoa</taxon>
        <taxon>Ecdysozoa</taxon>
        <taxon>Arthropoda</taxon>
        <taxon>Hexapoda</taxon>
        <taxon>Insecta</taxon>
        <taxon>Pterygota</taxon>
        <taxon>Neoptera</taxon>
        <taxon>Paraneoptera</taxon>
        <taxon>Thysanoptera</taxon>
        <taxon>Terebrantia</taxon>
        <taxon>Thripoidea</taxon>
        <taxon>Thripidae</taxon>
        <taxon>Thrips</taxon>
    </lineage>
</organism>
<dbReference type="Pfam" id="PF00858">
    <property type="entry name" value="ASC"/>
    <property type="match status" value="1"/>
</dbReference>
<feature type="compositionally biased region" description="Basic and acidic residues" evidence="13">
    <location>
        <begin position="1"/>
        <end position="14"/>
    </location>
</feature>
<keyword evidence="4 12" id="KW-0894">Sodium channel</keyword>
<keyword evidence="11 12" id="KW-0407">Ion channel</keyword>
<evidence type="ECO:0000313" key="15">
    <source>
        <dbReference type="Proteomes" id="UP000515158"/>
    </source>
</evidence>
<feature type="region of interest" description="Disordered" evidence="13">
    <location>
        <begin position="1"/>
        <end position="21"/>
    </location>
</feature>
<dbReference type="PANTHER" id="PTHR11690">
    <property type="entry name" value="AMILORIDE-SENSITIVE SODIUM CHANNEL-RELATED"/>
    <property type="match status" value="1"/>
</dbReference>
<dbReference type="InParanoid" id="A0A6P9AFR8"/>
<keyword evidence="6 14" id="KW-1133">Transmembrane helix</keyword>
<evidence type="ECO:0000256" key="7">
    <source>
        <dbReference type="ARBA" id="ARBA00023053"/>
    </source>
</evidence>
<feature type="transmembrane region" description="Helical" evidence="14">
    <location>
        <begin position="109"/>
        <end position="131"/>
    </location>
</feature>
<evidence type="ECO:0000256" key="3">
    <source>
        <dbReference type="ARBA" id="ARBA00022448"/>
    </source>
</evidence>
<evidence type="ECO:0000256" key="11">
    <source>
        <dbReference type="ARBA" id="ARBA00023303"/>
    </source>
</evidence>
<name>A0A6P9AFR8_THRPL</name>
<dbReference type="OrthoDB" id="6502088at2759"/>
<keyword evidence="10 12" id="KW-0739">Sodium transport</keyword>
<dbReference type="RefSeq" id="XP_034256209.1">
    <property type="nucleotide sequence ID" value="XM_034400318.1"/>
</dbReference>
<dbReference type="Proteomes" id="UP000515158">
    <property type="component" value="Unplaced"/>
</dbReference>
<dbReference type="Gene3D" id="2.60.470.10">
    <property type="entry name" value="Acid-sensing ion channels like domains"/>
    <property type="match status" value="1"/>
</dbReference>
<feature type="transmembrane region" description="Helical" evidence="14">
    <location>
        <begin position="540"/>
        <end position="562"/>
    </location>
</feature>
<evidence type="ECO:0000256" key="2">
    <source>
        <dbReference type="ARBA" id="ARBA00007193"/>
    </source>
</evidence>
<dbReference type="GO" id="GO:0005886">
    <property type="term" value="C:plasma membrane"/>
    <property type="evidence" value="ECO:0007669"/>
    <property type="project" value="TreeGrafter"/>
</dbReference>
<evidence type="ECO:0000313" key="16">
    <source>
        <dbReference type="RefSeq" id="XP_034256209.1"/>
    </source>
</evidence>
<dbReference type="PANTHER" id="PTHR11690:SF237">
    <property type="entry name" value="PICKPOCKET 16-RELATED"/>
    <property type="match status" value="1"/>
</dbReference>
<dbReference type="GO" id="GO:0015280">
    <property type="term" value="F:ligand-gated sodium channel activity"/>
    <property type="evidence" value="ECO:0007669"/>
    <property type="project" value="TreeGrafter"/>
</dbReference>
<evidence type="ECO:0000256" key="13">
    <source>
        <dbReference type="SAM" id="MobiDB-lite"/>
    </source>
</evidence>
<evidence type="ECO:0000256" key="4">
    <source>
        <dbReference type="ARBA" id="ARBA00022461"/>
    </source>
</evidence>
<protein>
    <submittedName>
        <fullName evidence="16">Sodium channel protein Nach-like isoform X1</fullName>
    </submittedName>
</protein>
<dbReference type="GeneID" id="117654124"/>
<feature type="region of interest" description="Disordered" evidence="13">
    <location>
        <begin position="596"/>
        <end position="621"/>
    </location>
</feature>
<accession>A0A6P9AFR8</accession>
<evidence type="ECO:0000256" key="12">
    <source>
        <dbReference type="RuleBase" id="RU000679"/>
    </source>
</evidence>
<evidence type="ECO:0000256" key="9">
    <source>
        <dbReference type="ARBA" id="ARBA00023136"/>
    </source>
</evidence>
<evidence type="ECO:0000256" key="10">
    <source>
        <dbReference type="ARBA" id="ARBA00023201"/>
    </source>
</evidence>
<keyword evidence="9 14" id="KW-0472">Membrane</keyword>
<comment type="subcellular location">
    <subcellularLocation>
        <location evidence="1">Membrane</location>
        <topology evidence="1">Multi-pass membrane protein</topology>
    </subcellularLocation>
</comment>
<gene>
    <name evidence="16" type="primary">LOC117654124</name>
</gene>
<keyword evidence="15" id="KW-1185">Reference proteome</keyword>
<reference evidence="16" key="1">
    <citation type="submission" date="2025-08" db="UniProtKB">
        <authorList>
            <consortium name="RefSeq"/>
        </authorList>
    </citation>
    <scope>IDENTIFICATION</scope>
    <source>
        <tissue evidence="16">Total insect</tissue>
    </source>
</reference>
<evidence type="ECO:0000256" key="5">
    <source>
        <dbReference type="ARBA" id="ARBA00022692"/>
    </source>
</evidence>
<evidence type="ECO:0000256" key="1">
    <source>
        <dbReference type="ARBA" id="ARBA00004141"/>
    </source>
</evidence>
<dbReference type="Gene3D" id="1.10.287.770">
    <property type="entry name" value="YojJ-like"/>
    <property type="match status" value="1"/>
</dbReference>
<sequence length="621" mass="69616">MAGFMKERERERQNHLSKWLGGTPAWSRPQHPVGPWPVAALLPWTATLEPFAPNQPASKKLMLIGAHGSMATSPLKSAVRQTINEFSENTSIHGVHYITEHGRRWIERLVWIVTELVCIVGAVFMLLYLLYKFQDNPTMTRVESSFHQLADLPFPAITLCNVNRIFRSKAQRFVEGIRVPETLSVSQQDVLRLLPLLGQLLSSAEIGRNIAGRARLDAILKYNNLTPEVVLEQVGQTCSELIERCSWEGREVDCPSVFSRTMTFMGFCCSFNADVDFSVAAQPSRVKREPLKTPYFGYPLGLTVLLHPHTEDYYWGPFVSGGVMCAVHDSNEMATERSPQAMVALGKESMVQMVPRIRNASPSLRDVTPQRRRCLFEDENPTSASDQYSDHMCAIECAAAKLWRTCKCRPLNLPRIRGPRGTLCGLDKLPCLAKFNEEEHDAMVKSQVRGDLLPSSPAEADKLSEEITQMCGCLAQCNSIDYELETTTANFGASRMVRRNFYKDLNATSRCLLHVYYDQQTSTLFINDLVSNTVQLMSSFGGIFSLFLGCSFMSAVEVLYFFTVRLWLLLRGAGMATLTPAQRVDESHPDMCHAPGAGMSFEPRSKSDVWSSGRPIRPSAF</sequence>